<evidence type="ECO:0000256" key="6">
    <source>
        <dbReference type="ARBA" id="ARBA00023128"/>
    </source>
</evidence>
<dbReference type="GO" id="GO:0046872">
    <property type="term" value="F:metal ion binding"/>
    <property type="evidence" value="ECO:0007669"/>
    <property type="project" value="UniProtKB-KW"/>
</dbReference>
<proteinExistence type="predicted"/>
<feature type="region of interest" description="Disordered" evidence="8">
    <location>
        <begin position="497"/>
        <end position="520"/>
    </location>
</feature>
<dbReference type="GO" id="GO:0003735">
    <property type="term" value="F:structural constituent of ribosome"/>
    <property type="evidence" value="ECO:0007669"/>
    <property type="project" value="TreeGrafter"/>
</dbReference>
<feature type="region of interest" description="Disordered" evidence="8">
    <location>
        <begin position="38"/>
        <end position="60"/>
    </location>
</feature>
<dbReference type="GO" id="GO:0051536">
    <property type="term" value="F:iron-sulfur cluster binding"/>
    <property type="evidence" value="ECO:0007669"/>
    <property type="project" value="UniProtKB-KW"/>
</dbReference>
<evidence type="ECO:0000256" key="4">
    <source>
        <dbReference type="ARBA" id="ARBA00023004"/>
    </source>
</evidence>
<dbReference type="EMBL" id="NKHZ01000031">
    <property type="protein sequence ID" value="PNS19611.1"/>
    <property type="molecule type" value="Genomic_DNA"/>
</dbReference>
<organism evidence="9 10">
    <name type="scientific">Sphaceloma murrayae</name>
    <dbReference type="NCBI Taxonomy" id="2082308"/>
    <lineage>
        <taxon>Eukaryota</taxon>
        <taxon>Fungi</taxon>
        <taxon>Dikarya</taxon>
        <taxon>Ascomycota</taxon>
        <taxon>Pezizomycotina</taxon>
        <taxon>Dothideomycetes</taxon>
        <taxon>Dothideomycetidae</taxon>
        <taxon>Myriangiales</taxon>
        <taxon>Elsinoaceae</taxon>
        <taxon>Sphaceloma</taxon>
    </lineage>
</organism>
<evidence type="ECO:0008006" key="11">
    <source>
        <dbReference type="Google" id="ProtNLM"/>
    </source>
</evidence>
<feature type="region of interest" description="Disordered" evidence="8">
    <location>
        <begin position="903"/>
        <end position="944"/>
    </location>
</feature>
<comment type="subcellular location">
    <subcellularLocation>
        <location evidence="1">Mitochondrion</location>
    </subcellularLocation>
</comment>
<evidence type="ECO:0000256" key="3">
    <source>
        <dbReference type="ARBA" id="ARBA00022946"/>
    </source>
</evidence>
<dbReference type="InterPro" id="IPR052571">
    <property type="entry name" value="Mt_RNA_Methyltransferase"/>
</dbReference>
<name>A0A2K1QX32_9PEZI</name>
<evidence type="ECO:0000256" key="7">
    <source>
        <dbReference type="ARBA" id="ARBA00045681"/>
    </source>
</evidence>
<keyword evidence="5" id="KW-0411">Iron-sulfur</keyword>
<dbReference type="GO" id="GO:0008168">
    <property type="term" value="F:methyltransferase activity"/>
    <property type="evidence" value="ECO:0007669"/>
    <property type="project" value="InterPro"/>
</dbReference>
<feature type="region of interest" description="Disordered" evidence="8">
    <location>
        <begin position="753"/>
        <end position="784"/>
    </location>
</feature>
<dbReference type="PANTHER" id="PTHR13184:SF5">
    <property type="entry name" value="METHYLTRANSFERASE-LIKE PROTEIN 17, MITOCHONDRIAL"/>
    <property type="match status" value="1"/>
</dbReference>
<dbReference type="STRING" id="2082308.A0A2K1QX32"/>
<protein>
    <recommendedName>
        <fullName evidence="11">37S ribosomal protein S22, mitochondrial</fullName>
    </recommendedName>
</protein>
<evidence type="ECO:0000256" key="1">
    <source>
        <dbReference type="ARBA" id="ARBA00004173"/>
    </source>
</evidence>
<evidence type="ECO:0000256" key="2">
    <source>
        <dbReference type="ARBA" id="ARBA00022723"/>
    </source>
</evidence>
<keyword evidence="4" id="KW-0408">Iron</keyword>
<keyword evidence="6" id="KW-0496">Mitochondrion</keyword>
<dbReference type="InterPro" id="IPR015324">
    <property type="entry name" value="Ribosomal_Rsm22-like"/>
</dbReference>
<reference evidence="9 10" key="1">
    <citation type="submission" date="2017-06" db="EMBL/GenBank/DDBJ databases">
        <title>Draft genome sequence of a variant of Elsinoe murrayae.</title>
        <authorList>
            <person name="Cheng Q."/>
        </authorList>
    </citation>
    <scope>NUCLEOTIDE SEQUENCE [LARGE SCALE GENOMIC DNA]</scope>
    <source>
        <strain evidence="9 10">CQ-2017a</strain>
    </source>
</reference>
<comment type="function">
    <text evidence="7">Mitochondrial ribosome (mitoribosome) assembly factor. Binds at the interface of the head and body domains of the mitochondrial small ribosomal subunit (mt-SSU), occluding the mRNA channel and preventing compaction of the head domain towards the body. Probable inactive methyltransferase: retains the characteristic folding and ability to bind S-adenosyl-L-methionine, but it probably lost its methyltransferase activity.</text>
</comment>
<feature type="compositionally biased region" description="Basic and acidic residues" evidence="8">
    <location>
        <begin position="923"/>
        <end position="944"/>
    </location>
</feature>
<evidence type="ECO:0000256" key="8">
    <source>
        <dbReference type="SAM" id="MobiDB-lite"/>
    </source>
</evidence>
<dbReference type="GO" id="GO:0006412">
    <property type="term" value="P:translation"/>
    <property type="evidence" value="ECO:0007669"/>
    <property type="project" value="InterPro"/>
</dbReference>
<feature type="compositionally biased region" description="Polar residues" evidence="8">
    <location>
        <begin position="38"/>
        <end position="48"/>
    </location>
</feature>
<comment type="caution">
    <text evidence="9">The sequence shown here is derived from an EMBL/GenBank/DDBJ whole genome shotgun (WGS) entry which is preliminary data.</text>
</comment>
<feature type="compositionally biased region" description="Acidic residues" evidence="8">
    <location>
        <begin position="313"/>
        <end position="332"/>
    </location>
</feature>
<evidence type="ECO:0000256" key="5">
    <source>
        <dbReference type="ARBA" id="ARBA00023014"/>
    </source>
</evidence>
<keyword evidence="10" id="KW-1185">Reference proteome</keyword>
<keyword evidence="2" id="KW-0479">Metal-binding</keyword>
<dbReference type="InParanoid" id="A0A2K1QX32"/>
<evidence type="ECO:0000313" key="9">
    <source>
        <dbReference type="EMBL" id="PNS19611.1"/>
    </source>
</evidence>
<evidence type="ECO:0000313" key="10">
    <source>
        <dbReference type="Proteomes" id="UP000243797"/>
    </source>
</evidence>
<accession>A0A2K1QX32</accession>
<dbReference type="OrthoDB" id="421327at2759"/>
<feature type="region of interest" description="Disordered" evidence="8">
    <location>
        <begin position="297"/>
        <end position="336"/>
    </location>
</feature>
<dbReference type="Pfam" id="PF09243">
    <property type="entry name" value="Rsm22"/>
    <property type="match status" value="1"/>
</dbReference>
<dbReference type="Proteomes" id="UP000243797">
    <property type="component" value="Unassembled WGS sequence"/>
</dbReference>
<dbReference type="AlphaFoldDB" id="A0A2K1QX32"/>
<gene>
    <name evidence="9" type="ORF">CAC42_7455</name>
</gene>
<sequence>MQTAAIPQWTSRLPGRLGRTAAARKWQCKEGLRSGRSFSRAYTVSSPRRQGPRQKQEEDYTRELEQVLKELDEASNTFGVTVSANAFRRVKVSHDSTAPVDDDTAARNARYLFGDHLPEGYLNAAQYRSYERMYGVPLETDNVDVDGEGEDPDDLDVGTGVLREGEDGSLEEVQYVPEADEDHLEPATPSDFEAALNSPEMLRLRKSKTGKFFARANKSELDDKILYADMTRSDEARLSHLEKEWKTMDEDEQIMYLGDVRYFKLEHHLRSVERDEQADELLQCLFIHYEASVEADRKRQGHQTESDMAVAEPDAEPAEEFDDGRESDELDSAGEMNQRTHPYTLQNRFSTFPSTVQLPHSSLVGPVSAIITGTSPVHLAEAANKIFGGPGLPYSTSNPSFAKSMPQKAIPLDPSQDRMSHIEADSFFAAVMPGTYASVMSALTESRKRLGSEWLQRLLAKDGGPRILDAGGAGAGVLAFRQVLRAEWERLHDTSGDIEASRDLAPAGGQTGGAPLDAPTGKATVLTGSDAIRQRASVLLDNTTFVPRLPDYVHASDARAAQHGKFDIIMAPHSLWSLKEEYLRKQYVANLWSLLSADGGLLVLIEKGVPRGFEMIAGARKFLLDTRVASPGSDIVAEDVTDPGEGSISGVRDKEKGMIVAPCTNHAGCPMYTKPGMSAGRKDFCHFEQRFIRPPYLQKLLHAKDKNHEDVQFSYLSIMRGRDFRDPNDAGLIQGDTATSRAFEGYEHFDVPKQEEQDFDPTAPAIDDSDVSTDAAPQGGPSGLALPRAIFPPLKRTGHVILDLCTPSGTIERWTVPRSFSKQAFRDARKSRWGDLWALGAKTRVAREVRLGKDGKTKPHTINLKAVNMSSKAKKHLAEQPVKKARQQSIVYDVPVDGSKGRVDEAGIKPLVGGRMRRGKVSGVRDKRDKKGEGRGRRKRLVDE</sequence>
<keyword evidence="3" id="KW-0809">Transit peptide</keyword>
<dbReference type="GO" id="GO:0005763">
    <property type="term" value="C:mitochondrial small ribosomal subunit"/>
    <property type="evidence" value="ECO:0007669"/>
    <property type="project" value="TreeGrafter"/>
</dbReference>
<dbReference type="PANTHER" id="PTHR13184">
    <property type="entry name" value="37S RIBOSOMAL PROTEIN S22"/>
    <property type="match status" value="1"/>
</dbReference>